<evidence type="ECO:0000259" key="6">
    <source>
        <dbReference type="PROSITE" id="PS51272"/>
    </source>
</evidence>
<comment type="catalytic activity">
    <reaction evidence="1">
        <text>Hydrolyzes the link between N-acetylmuramoyl residues and L-amino acid residues in certain cell-wall glycopeptides.</text>
        <dbReference type="EC" id="3.5.1.28"/>
    </reaction>
</comment>
<dbReference type="AlphaFoldDB" id="A0A8J8ME24"/>
<evidence type="ECO:0000313" key="7">
    <source>
        <dbReference type="EMBL" id="QUH31247.1"/>
    </source>
</evidence>
<dbReference type="EMBL" id="CP058561">
    <property type="protein sequence ID" value="QUH31247.1"/>
    <property type="molecule type" value="Genomic_DNA"/>
</dbReference>
<dbReference type="Proteomes" id="UP000677305">
    <property type="component" value="Chromosome"/>
</dbReference>
<dbReference type="KEGG" id="vgu:HYG85_20895"/>
<dbReference type="GO" id="GO:0071555">
    <property type="term" value="P:cell wall organization"/>
    <property type="evidence" value="ECO:0007669"/>
    <property type="project" value="UniProtKB-KW"/>
</dbReference>
<evidence type="ECO:0000313" key="8">
    <source>
        <dbReference type="Proteomes" id="UP000677305"/>
    </source>
</evidence>
<dbReference type="EC" id="3.5.1.28" evidence="2"/>
<dbReference type="CDD" id="cd06583">
    <property type="entry name" value="PGRP"/>
    <property type="match status" value="1"/>
</dbReference>
<dbReference type="GO" id="GO:0009254">
    <property type="term" value="P:peptidoglycan turnover"/>
    <property type="evidence" value="ECO:0007669"/>
    <property type="project" value="TreeGrafter"/>
</dbReference>
<dbReference type="SUPFAM" id="SSF55846">
    <property type="entry name" value="N-acetylmuramoyl-L-alanine amidase-like"/>
    <property type="match status" value="1"/>
</dbReference>
<sequence length="238" mass="27252">MDNYKIIWKGNDNTNKSTRRGHAPKVIVDHITEGSAKSTINWFTSSGNTVSSAHFLVTKSGEIYQFVKIEDNAWANGINSYNRKYSTASIVKEMGVNPNWYSVSIEHEGIHRMTQGKLTDKQLAATIWLHQYIIDYVKRKWDVNIPLDRKHILGHYEIDPRRKPNCPGEKYPFNQIIQALNNKNTLTDIKGHWAEQDINEVVLQGIMSGYPNGEFKPDEKVSRAELATVIARLLKKEV</sequence>
<accession>A0A8J8ME24</accession>
<dbReference type="RefSeq" id="WP_212691311.1">
    <property type="nucleotide sequence ID" value="NZ_CP058561.1"/>
</dbReference>
<keyword evidence="3" id="KW-0677">Repeat</keyword>
<name>A0A8J8ME24_9FIRM</name>
<dbReference type="InterPro" id="IPR051206">
    <property type="entry name" value="NAMLAA_amidase_2"/>
</dbReference>
<dbReference type="Pfam" id="PF00395">
    <property type="entry name" value="SLH"/>
    <property type="match status" value="1"/>
</dbReference>
<evidence type="ECO:0000256" key="4">
    <source>
        <dbReference type="ARBA" id="ARBA00022801"/>
    </source>
</evidence>
<keyword evidence="8" id="KW-1185">Reference proteome</keyword>
<dbReference type="Pfam" id="PF01510">
    <property type="entry name" value="Amidase_2"/>
    <property type="match status" value="1"/>
</dbReference>
<evidence type="ECO:0000256" key="5">
    <source>
        <dbReference type="ARBA" id="ARBA00023316"/>
    </source>
</evidence>
<evidence type="ECO:0000256" key="3">
    <source>
        <dbReference type="ARBA" id="ARBA00022737"/>
    </source>
</evidence>
<evidence type="ECO:0000256" key="2">
    <source>
        <dbReference type="ARBA" id="ARBA00011901"/>
    </source>
</evidence>
<gene>
    <name evidence="7" type="ORF">HYG85_20895</name>
</gene>
<keyword evidence="4" id="KW-0378">Hydrolase</keyword>
<dbReference type="SMART" id="SM00644">
    <property type="entry name" value="Ami_2"/>
    <property type="match status" value="1"/>
</dbReference>
<dbReference type="GO" id="GO:0008745">
    <property type="term" value="F:N-acetylmuramoyl-L-alanine amidase activity"/>
    <property type="evidence" value="ECO:0007669"/>
    <property type="project" value="UniProtKB-EC"/>
</dbReference>
<protein>
    <recommendedName>
        <fullName evidence="2">N-acetylmuramoyl-L-alanine amidase</fullName>
        <ecNumber evidence="2">3.5.1.28</ecNumber>
    </recommendedName>
</protein>
<dbReference type="InterPro" id="IPR036505">
    <property type="entry name" value="Amidase/PGRP_sf"/>
</dbReference>
<proteinExistence type="predicted"/>
<dbReference type="PANTHER" id="PTHR30417">
    <property type="entry name" value="N-ACETYLMURAMOYL-L-ALANINE AMIDASE AMID"/>
    <property type="match status" value="1"/>
</dbReference>
<dbReference type="GO" id="GO:0009253">
    <property type="term" value="P:peptidoglycan catabolic process"/>
    <property type="evidence" value="ECO:0007669"/>
    <property type="project" value="InterPro"/>
</dbReference>
<dbReference type="Gene3D" id="3.40.80.10">
    <property type="entry name" value="Peptidoglycan recognition protein-like"/>
    <property type="match status" value="1"/>
</dbReference>
<dbReference type="InterPro" id="IPR002502">
    <property type="entry name" value="Amidase_domain"/>
</dbReference>
<feature type="domain" description="SLH" evidence="6">
    <location>
        <begin position="181"/>
        <end position="238"/>
    </location>
</feature>
<dbReference type="PROSITE" id="PS51272">
    <property type="entry name" value="SLH"/>
    <property type="match status" value="1"/>
</dbReference>
<reference evidence="7 8" key="1">
    <citation type="submission" date="2020-07" db="EMBL/GenBank/DDBJ databases">
        <title>Vallitalea guaymasensis genome.</title>
        <authorList>
            <person name="Postec A."/>
        </authorList>
    </citation>
    <scope>NUCLEOTIDE SEQUENCE [LARGE SCALE GENOMIC DNA]</scope>
    <source>
        <strain evidence="7 8">Ra1766G1</strain>
    </source>
</reference>
<dbReference type="PANTHER" id="PTHR30417:SF1">
    <property type="entry name" value="N-ACETYLMURAMOYL-L-ALANINE AMIDASE AMID"/>
    <property type="match status" value="1"/>
</dbReference>
<organism evidence="7 8">
    <name type="scientific">Vallitalea guaymasensis</name>
    <dbReference type="NCBI Taxonomy" id="1185412"/>
    <lineage>
        <taxon>Bacteria</taxon>
        <taxon>Bacillati</taxon>
        <taxon>Bacillota</taxon>
        <taxon>Clostridia</taxon>
        <taxon>Lachnospirales</taxon>
        <taxon>Vallitaleaceae</taxon>
        <taxon>Vallitalea</taxon>
    </lineage>
</organism>
<keyword evidence="5" id="KW-0961">Cell wall biogenesis/degradation</keyword>
<dbReference type="InterPro" id="IPR001119">
    <property type="entry name" value="SLH_dom"/>
</dbReference>
<evidence type="ECO:0000256" key="1">
    <source>
        <dbReference type="ARBA" id="ARBA00001561"/>
    </source>
</evidence>